<evidence type="ECO:0000313" key="2">
    <source>
        <dbReference type="Proteomes" id="UP000284379"/>
    </source>
</evidence>
<comment type="caution">
    <text evidence="1">The sequence shown here is derived from an EMBL/GenBank/DDBJ whole genome shotgun (WGS) entry which is preliminary data.</text>
</comment>
<protein>
    <submittedName>
        <fullName evidence="1">T9SS C-terminal target domain-containing protein</fullName>
    </submittedName>
</protein>
<dbReference type="EMBL" id="QSGO01000001">
    <property type="protein sequence ID" value="RHB38640.1"/>
    <property type="molecule type" value="Genomic_DNA"/>
</dbReference>
<sequence length="1421" mass="158437">MRKITLRVTVAILVSWLYVAGTFASNQFVPKDYSFTDIGKSWDVTINIPMTDLFVYPDGMDKTANLDEAGVTATFEYTDETVVGLYRYEYYNYGKVQQLYLQQKAKKTGKADVKVILEYNGVKVENLLKIDIVSMIAKDDNYVVDLGQTCKAPVLFNDNFMDNNAKNTATLTIDEQPVYGTATILSGGTTKPDTIQYIPNADLENYSFDQLKYTVTLADGSESSSAIVKFNIHKNAYASKVIAFMPAPGQFTNEGIAQKNSAEKTLGNQGGMISLGSFGGYVIYGFDQPIKNDPRHPYGVDFTVRGNSFVANLYGVWTEPGAVQVCQDLNGNGIPDPDEPWYELAGSDYWLSTTKHNVEMTYYNPSYDKRYTVPWTTDKGESGAVLSNQFHSHSYFPDPFDFECDRDSLTYSGNIIRSSIDMSSPSYIEFYRAPAFGYCDNRGYNKTDLTIASNPYYNDERGNAADGFDISWAVDKDGNHVELDHVDFVKVYCAGSANAGWLGEWSTEVLGVAITTPEPDYVPKDYYLNYIGITQLQVIRGQECQYEGFLFKNGRPIHEGEQKWWLSTDTVGTIDNTGKFSATGLGSTWIYFSQKEDIPHDSIQIDVVDLKKVVIDIEGNASTVSNDSINMILGETIYIETQCEDSRGESLNGRNRNRYIYEKFRWTTSNPEIGIINNGSFHGKKVGRTMLHVYSTSNPELSDSILVIVNDVPQITPISDPLKIAYYEPEGILTSSALFTAGNSSTIYLEDVKGITEKVYTLAKNALNYQYSQGEYLTDTLTFNVTHYGQKKTLKLPVIYAPDVLASSRRLLFADKNIVKAYVPESNETKAIIAGLKADSIHALTADGAFTYIATNDSLYRYNTPGAECTHKVQTLNKATVDKLLTTRNLLIASSHTANETYTISIYYKTDMELVRTIKLSKPIQDMVVVGDNLYLIISNEEKSAMGIINLNTFELEKEVTLNTKGLNTSTLVAKDNMIYGIRAYDPVKEEEASILEFNTTNNTSTLIPTGGIEAFFEGVPTAIKPMTGDSILLSNYKGFSVYNTKKREILDGTFMEGQRIYPTEAIRDTTNGNYYVAYADQDVTYYQGAIYDKDFNKQKDIYNLGKTPANLQMMNDVADNEAPKVSKGSVGYGSTPYDRATEPGSYTLQKSAFTDKENNYSIYVRSIEQYNDWLNVKGYKDNGDIELKMFYRGDVDSDSLVTFTVEAIDNVGLSASRQVELKITPEIYKPLVVNALKDTAITTKVDTLRLSLKDVFKYPSTSTWGKTFTKTVVANDNPILITDSIDVTTDSLVLITSKGQTGTAQITLRYTVAFSEDNYMYEYGGKYVDTSFAVKVSAPVGIEDTQIDANSIVTVLQNPFKDHLVVRVQENGTAELYNVAGQSIMIFNLKAGENTVNTTQLANGTYLLKYKETVVKVIKQ</sequence>
<proteinExistence type="predicted"/>
<gene>
    <name evidence="1" type="ORF">DW888_02230</name>
</gene>
<dbReference type="SUPFAM" id="SSF49373">
    <property type="entry name" value="Invasin/intimin cell-adhesion fragments"/>
    <property type="match status" value="1"/>
</dbReference>
<dbReference type="InterPro" id="IPR008964">
    <property type="entry name" value="Invasin/intimin_cell_adhesion"/>
</dbReference>
<organism evidence="1 2">
    <name type="scientific">Bacteroides nordii</name>
    <dbReference type="NCBI Taxonomy" id="291645"/>
    <lineage>
        <taxon>Bacteria</taxon>
        <taxon>Pseudomonadati</taxon>
        <taxon>Bacteroidota</taxon>
        <taxon>Bacteroidia</taxon>
        <taxon>Bacteroidales</taxon>
        <taxon>Bacteroidaceae</taxon>
        <taxon>Bacteroides</taxon>
    </lineage>
</organism>
<dbReference type="SUPFAM" id="SSF50969">
    <property type="entry name" value="YVTN repeat-like/Quinoprotein amine dehydrogenase"/>
    <property type="match status" value="1"/>
</dbReference>
<dbReference type="RefSeq" id="WP_122200763.1">
    <property type="nucleotide sequence ID" value="NZ_CABJFV010000001.1"/>
</dbReference>
<accession>A0A413VYJ2</accession>
<dbReference type="InterPro" id="IPR026444">
    <property type="entry name" value="Secre_tail"/>
</dbReference>
<dbReference type="NCBIfam" id="TIGR04183">
    <property type="entry name" value="Por_Secre_tail"/>
    <property type="match status" value="1"/>
</dbReference>
<dbReference type="Proteomes" id="UP000284379">
    <property type="component" value="Unassembled WGS sequence"/>
</dbReference>
<evidence type="ECO:0000313" key="1">
    <source>
        <dbReference type="EMBL" id="RHB38640.1"/>
    </source>
</evidence>
<reference evidence="1 2" key="1">
    <citation type="submission" date="2018-08" db="EMBL/GenBank/DDBJ databases">
        <title>A genome reference for cultivated species of the human gut microbiota.</title>
        <authorList>
            <person name="Zou Y."/>
            <person name="Xue W."/>
            <person name="Luo G."/>
        </authorList>
    </citation>
    <scope>NUCLEOTIDE SEQUENCE [LARGE SCALE GENOMIC DNA]</scope>
    <source>
        <strain evidence="1 2">AM40-30BH</strain>
    </source>
</reference>
<name>A0A413VYJ2_9BACE</name>
<dbReference type="InterPro" id="IPR011044">
    <property type="entry name" value="Quino_amine_DH_bsu"/>
</dbReference>